<sequence>MNGDKKGEVYDSADNDIDGTPLKKLTLDGDENSEKGGKVIGNALHNLEEDGSKKEEVRNEDVDIDNNGDEVGKDIVGNDEDKIDNGGEHAGGNMVACGRGSRRGKGRSGRRGQE</sequence>
<dbReference type="InParanoid" id="A0A2H3D5E9"/>
<organism evidence="2 3">
    <name type="scientific">Armillaria gallica</name>
    <name type="common">Bulbous honey fungus</name>
    <name type="synonym">Armillaria bulbosa</name>
    <dbReference type="NCBI Taxonomy" id="47427"/>
    <lineage>
        <taxon>Eukaryota</taxon>
        <taxon>Fungi</taxon>
        <taxon>Dikarya</taxon>
        <taxon>Basidiomycota</taxon>
        <taxon>Agaricomycotina</taxon>
        <taxon>Agaricomycetes</taxon>
        <taxon>Agaricomycetidae</taxon>
        <taxon>Agaricales</taxon>
        <taxon>Marasmiineae</taxon>
        <taxon>Physalacriaceae</taxon>
        <taxon>Armillaria</taxon>
    </lineage>
</organism>
<dbReference type="Proteomes" id="UP000217790">
    <property type="component" value="Unassembled WGS sequence"/>
</dbReference>
<evidence type="ECO:0000313" key="3">
    <source>
        <dbReference type="Proteomes" id="UP000217790"/>
    </source>
</evidence>
<name>A0A2H3D5E9_ARMGA</name>
<gene>
    <name evidence="2" type="ORF">ARMGADRAFT_1087043</name>
</gene>
<evidence type="ECO:0000313" key="2">
    <source>
        <dbReference type="EMBL" id="PBK86018.1"/>
    </source>
</evidence>
<feature type="compositionally biased region" description="Basic and acidic residues" evidence="1">
    <location>
        <begin position="46"/>
        <end position="61"/>
    </location>
</feature>
<reference evidence="3" key="1">
    <citation type="journal article" date="2017" name="Nat. Ecol. Evol.">
        <title>Genome expansion and lineage-specific genetic innovations in the forest pathogenic fungi Armillaria.</title>
        <authorList>
            <person name="Sipos G."/>
            <person name="Prasanna A.N."/>
            <person name="Walter M.C."/>
            <person name="O'Connor E."/>
            <person name="Balint B."/>
            <person name="Krizsan K."/>
            <person name="Kiss B."/>
            <person name="Hess J."/>
            <person name="Varga T."/>
            <person name="Slot J."/>
            <person name="Riley R."/>
            <person name="Boka B."/>
            <person name="Rigling D."/>
            <person name="Barry K."/>
            <person name="Lee J."/>
            <person name="Mihaltcheva S."/>
            <person name="LaButti K."/>
            <person name="Lipzen A."/>
            <person name="Waldron R."/>
            <person name="Moloney N.M."/>
            <person name="Sperisen C."/>
            <person name="Kredics L."/>
            <person name="Vagvoelgyi C."/>
            <person name="Patrignani A."/>
            <person name="Fitzpatrick D."/>
            <person name="Nagy I."/>
            <person name="Doyle S."/>
            <person name="Anderson J.B."/>
            <person name="Grigoriev I.V."/>
            <person name="Gueldener U."/>
            <person name="Muensterkoetter M."/>
            <person name="Nagy L.G."/>
        </authorList>
    </citation>
    <scope>NUCLEOTIDE SEQUENCE [LARGE SCALE GENOMIC DNA]</scope>
    <source>
        <strain evidence="3">Ar21-2</strain>
    </source>
</reference>
<dbReference type="EMBL" id="KZ293687">
    <property type="protein sequence ID" value="PBK86018.1"/>
    <property type="molecule type" value="Genomic_DNA"/>
</dbReference>
<feature type="compositionally biased region" description="Basic residues" evidence="1">
    <location>
        <begin position="100"/>
        <end position="114"/>
    </location>
</feature>
<accession>A0A2H3D5E9</accession>
<keyword evidence="3" id="KW-1185">Reference proteome</keyword>
<proteinExistence type="predicted"/>
<protein>
    <submittedName>
        <fullName evidence="2">Uncharacterized protein</fullName>
    </submittedName>
</protein>
<evidence type="ECO:0000256" key="1">
    <source>
        <dbReference type="SAM" id="MobiDB-lite"/>
    </source>
</evidence>
<feature type="region of interest" description="Disordered" evidence="1">
    <location>
        <begin position="1"/>
        <end position="114"/>
    </location>
</feature>
<dbReference type="AlphaFoldDB" id="A0A2H3D5E9"/>